<evidence type="ECO:0000313" key="3">
    <source>
        <dbReference type="Proteomes" id="UP001377160"/>
    </source>
</evidence>
<proteinExistence type="predicted"/>
<dbReference type="InterPro" id="IPR028098">
    <property type="entry name" value="Glyco_trans_4-like_N"/>
</dbReference>
<feature type="domain" description="Glycosyltransferase subfamily 4-like N-terminal" evidence="1">
    <location>
        <begin position="42"/>
        <end position="183"/>
    </location>
</feature>
<keyword evidence="2" id="KW-0808">Transferase</keyword>
<dbReference type="Proteomes" id="UP001377160">
    <property type="component" value="Unassembled WGS sequence"/>
</dbReference>
<keyword evidence="2" id="KW-0328">Glycosyltransferase</keyword>
<evidence type="ECO:0000313" key="2">
    <source>
        <dbReference type="EMBL" id="MEL0608821.1"/>
    </source>
</evidence>
<gene>
    <name evidence="2" type="ORF">V8Z71_10905</name>
</gene>
<dbReference type="Pfam" id="PF13692">
    <property type="entry name" value="Glyco_trans_1_4"/>
    <property type="match status" value="1"/>
</dbReference>
<evidence type="ECO:0000259" key="1">
    <source>
        <dbReference type="Pfam" id="PF13439"/>
    </source>
</evidence>
<comment type="caution">
    <text evidence="2">The sequence shown here is derived from an EMBL/GenBank/DDBJ whole genome shotgun (WGS) entry which is preliminary data.</text>
</comment>
<keyword evidence="3" id="KW-1185">Reference proteome</keyword>
<dbReference type="RefSeq" id="WP_341635078.1">
    <property type="nucleotide sequence ID" value="NZ_JBANDX010000007.1"/>
</dbReference>
<protein>
    <submittedName>
        <fullName evidence="2">Glycosyltransferase family 4 protein</fullName>
        <ecNumber evidence="2">2.4.-.-</ecNumber>
    </submittedName>
</protein>
<dbReference type="EMBL" id="JBANDX010000007">
    <property type="protein sequence ID" value="MEL0608821.1"/>
    <property type="molecule type" value="Genomic_DNA"/>
</dbReference>
<dbReference type="PANTHER" id="PTHR12526">
    <property type="entry name" value="GLYCOSYLTRANSFERASE"/>
    <property type="match status" value="1"/>
</dbReference>
<dbReference type="PANTHER" id="PTHR12526:SF638">
    <property type="entry name" value="SPORE COAT PROTEIN SA"/>
    <property type="match status" value="1"/>
</dbReference>
<sequence length="383" mass="42796">MSTIKPNQSAPAILKSAQEQLAIEPTELEPNEIWLLIDSQTFGGIETHVIELALGLIEYQRQVRVVLLTKFIPSPPIIQRLTESQIPFSHLCELAPNASNSLSQLKQAIDQYRPSHLHAHGYKASIVSKVVKLSLAKPNKLHQVSTYHAGETPTGKVWLYDFLDRYSGFISNHSLVVSDKIKDKIPFKTTLLNNFISIPESPSPSLTSSSDVQEETTAIYDIGFAGRLSHEKAADRFVVLAKAYPNQRFHIYGDGPERQTLSNNSPTNLIFHGHQTSMDKAWQTIDLLVIPSRYEGLPMASLEAMVRGIPVIATAVGNLPQLIEHQISGYIAQDETELNTCLDKWISLSLDDKATMNHKARSTIIERYSPQAVIPHILECYER</sequence>
<dbReference type="Gene3D" id="3.40.50.2000">
    <property type="entry name" value="Glycogen Phosphorylase B"/>
    <property type="match status" value="2"/>
</dbReference>
<dbReference type="CDD" id="cd03801">
    <property type="entry name" value="GT4_PimA-like"/>
    <property type="match status" value="1"/>
</dbReference>
<organism evidence="2 3">
    <name type="scientific">Vibrio echinoideorum</name>
    <dbReference type="NCBI Taxonomy" id="2100116"/>
    <lineage>
        <taxon>Bacteria</taxon>
        <taxon>Pseudomonadati</taxon>
        <taxon>Pseudomonadota</taxon>
        <taxon>Gammaproteobacteria</taxon>
        <taxon>Vibrionales</taxon>
        <taxon>Vibrionaceae</taxon>
        <taxon>Vibrio</taxon>
    </lineage>
</organism>
<reference evidence="2 3" key="1">
    <citation type="submission" date="2024-02" db="EMBL/GenBank/DDBJ databases">
        <title>Bacteria isolated from the canopy kelp, Nereocystis luetkeana.</title>
        <authorList>
            <person name="Pfister C.A."/>
            <person name="Younker I.T."/>
            <person name="Light S.H."/>
        </authorList>
    </citation>
    <scope>NUCLEOTIDE SEQUENCE [LARGE SCALE GENOMIC DNA]</scope>
    <source>
        <strain evidence="2 3">TI.1.15</strain>
    </source>
</reference>
<accession>A0ABU9FRK2</accession>
<dbReference type="Pfam" id="PF13439">
    <property type="entry name" value="Glyco_transf_4"/>
    <property type="match status" value="1"/>
</dbReference>
<name>A0ABU9FRK2_9VIBR</name>
<dbReference type="EC" id="2.4.-.-" evidence="2"/>
<dbReference type="GO" id="GO:0016757">
    <property type="term" value="F:glycosyltransferase activity"/>
    <property type="evidence" value="ECO:0007669"/>
    <property type="project" value="UniProtKB-KW"/>
</dbReference>
<dbReference type="SUPFAM" id="SSF53756">
    <property type="entry name" value="UDP-Glycosyltransferase/glycogen phosphorylase"/>
    <property type="match status" value="1"/>
</dbReference>